<dbReference type="Gene3D" id="3.30.9.10">
    <property type="entry name" value="D-Amino Acid Oxidase, subunit A, domain 2"/>
    <property type="match status" value="1"/>
</dbReference>
<keyword evidence="1" id="KW-0560">Oxidoreductase</keyword>
<evidence type="ECO:0000259" key="2">
    <source>
        <dbReference type="Pfam" id="PF01266"/>
    </source>
</evidence>
<accession>A0ABQ5UMW7</accession>
<organism evidence="3 4">
    <name type="scientific">Devosia yakushimensis</name>
    <dbReference type="NCBI Taxonomy" id="470028"/>
    <lineage>
        <taxon>Bacteria</taxon>
        <taxon>Pseudomonadati</taxon>
        <taxon>Pseudomonadota</taxon>
        <taxon>Alphaproteobacteria</taxon>
        <taxon>Hyphomicrobiales</taxon>
        <taxon>Devosiaceae</taxon>
        <taxon>Devosia</taxon>
    </lineage>
</organism>
<keyword evidence="4" id="KW-1185">Reference proteome</keyword>
<dbReference type="InterPro" id="IPR036188">
    <property type="entry name" value="FAD/NAD-bd_sf"/>
</dbReference>
<reference evidence="3" key="2">
    <citation type="submission" date="2023-01" db="EMBL/GenBank/DDBJ databases">
        <title>Draft genome sequence of Devosia yakushimensis strain NBRC 103855.</title>
        <authorList>
            <person name="Sun Q."/>
            <person name="Mori K."/>
        </authorList>
    </citation>
    <scope>NUCLEOTIDE SEQUENCE</scope>
    <source>
        <strain evidence="3">NBRC 103855</strain>
    </source>
</reference>
<feature type="domain" description="FAD dependent oxidoreductase" evidence="2">
    <location>
        <begin position="4"/>
        <end position="347"/>
    </location>
</feature>
<dbReference type="Pfam" id="PF01266">
    <property type="entry name" value="DAO"/>
    <property type="match status" value="1"/>
</dbReference>
<evidence type="ECO:0000313" key="3">
    <source>
        <dbReference type="EMBL" id="GLQ12505.1"/>
    </source>
</evidence>
<name>A0ABQ5UMW7_9HYPH</name>
<dbReference type="Gene3D" id="3.50.50.60">
    <property type="entry name" value="FAD/NAD(P)-binding domain"/>
    <property type="match status" value="1"/>
</dbReference>
<evidence type="ECO:0000313" key="4">
    <source>
        <dbReference type="Proteomes" id="UP001161406"/>
    </source>
</evidence>
<dbReference type="InterPro" id="IPR006076">
    <property type="entry name" value="FAD-dep_OxRdtase"/>
</dbReference>
<dbReference type="Proteomes" id="UP001161406">
    <property type="component" value="Unassembled WGS sequence"/>
</dbReference>
<gene>
    <name evidence="3" type="ORF">GCM10007913_44380</name>
</gene>
<dbReference type="RefSeq" id="WP_284394537.1">
    <property type="nucleotide sequence ID" value="NZ_BSNG01000008.1"/>
</dbReference>
<dbReference type="EMBL" id="BSNG01000008">
    <property type="protein sequence ID" value="GLQ12505.1"/>
    <property type="molecule type" value="Genomic_DNA"/>
</dbReference>
<sequence length="373" mass="39627">MNADIVVIGGGIVGSAIAYGLARRKVRVAVLDGSDRDVRAANANFGLVWLQGKGTNMPAYQRWTRKSIQLWPEFSAELTEATGIDLQYECDGGLTITLGEADFEKRRATIERLAEQLGDLEPDCHMIDRRELESVLPGVRLGSEVTGASYGRSDGHANPLRLLAALHAETVRNGGELLGGCAVQRIQRDASGSFLVDYGSGRVSAARVVIAAGLGSKELAAQVGLDIQIRPQRGQILVTERVEPFLPLPTSGLRQTREGTVMIGATMDEAGFDTSTTAEAAAALGAKAIRRVPALAGLNLVRQWAGLRILTPDRHPVYAESKSHPGAYVAVCHSGVTLAAVHAADIAHAFASGQLPASLNVFHHSRFDVSKAA</sequence>
<dbReference type="SUPFAM" id="SSF51905">
    <property type="entry name" value="FAD/NAD(P)-binding domain"/>
    <property type="match status" value="1"/>
</dbReference>
<proteinExistence type="predicted"/>
<evidence type="ECO:0000256" key="1">
    <source>
        <dbReference type="ARBA" id="ARBA00023002"/>
    </source>
</evidence>
<dbReference type="SUPFAM" id="SSF54373">
    <property type="entry name" value="FAD-linked reductases, C-terminal domain"/>
    <property type="match status" value="1"/>
</dbReference>
<reference evidence="3" key="1">
    <citation type="journal article" date="2014" name="Int. J. Syst. Evol. Microbiol.">
        <title>Complete genome of a new Firmicutes species belonging to the dominant human colonic microbiota ('Ruminococcus bicirculans') reveals two chromosomes and a selective capacity to utilize plant glucans.</title>
        <authorList>
            <consortium name="NISC Comparative Sequencing Program"/>
            <person name="Wegmann U."/>
            <person name="Louis P."/>
            <person name="Goesmann A."/>
            <person name="Henrissat B."/>
            <person name="Duncan S.H."/>
            <person name="Flint H.J."/>
        </authorList>
    </citation>
    <scope>NUCLEOTIDE SEQUENCE</scope>
    <source>
        <strain evidence="3">NBRC 103855</strain>
    </source>
</reference>
<dbReference type="PANTHER" id="PTHR13847">
    <property type="entry name" value="SARCOSINE DEHYDROGENASE-RELATED"/>
    <property type="match status" value="1"/>
</dbReference>
<protein>
    <submittedName>
        <fullName evidence="3">FAD-dependent oxidoreductase</fullName>
    </submittedName>
</protein>
<comment type="caution">
    <text evidence="3">The sequence shown here is derived from an EMBL/GenBank/DDBJ whole genome shotgun (WGS) entry which is preliminary data.</text>
</comment>